<dbReference type="VEuPathDB" id="ToxoDB:BESB_075540"/>
<dbReference type="RefSeq" id="XP_029218411.1">
    <property type="nucleotide sequence ID" value="XM_029365927.1"/>
</dbReference>
<dbReference type="Proteomes" id="UP000224006">
    <property type="component" value="Unassembled WGS sequence"/>
</dbReference>
<evidence type="ECO:0000256" key="9">
    <source>
        <dbReference type="ARBA" id="ARBA00022679"/>
    </source>
</evidence>
<dbReference type="AlphaFoldDB" id="A0A2A9MG96"/>
<evidence type="ECO:0000256" key="4">
    <source>
        <dbReference type="ARBA" id="ARBA00005189"/>
    </source>
</evidence>
<evidence type="ECO:0000256" key="5">
    <source>
        <dbReference type="ARBA" id="ARBA00005458"/>
    </source>
</evidence>
<proteinExistence type="inferred from homology"/>
<comment type="pathway">
    <text evidence="3">Phospholipid metabolism; CDP-diacylglycerol biosynthesis; CDP-diacylglycerol from sn-glycerol 3-phosphate: step 3/3.</text>
</comment>
<evidence type="ECO:0000256" key="1">
    <source>
        <dbReference type="ARBA" id="ARBA00001946"/>
    </source>
</evidence>
<dbReference type="PANTHER" id="PTHR13619:SF0">
    <property type="entry name" value="PHOSPHATIDATE CYTIDYLYLTRANSFERASE, MITOCHONDRIAL"/>
    <property type="match status" value="1"/>
</dbReference>
<evidence type="ECO:0000256" key="6">
    <source>
        <dbReference type="ARBA" id="ARBA00012487"/>
    </source>
</evidence>
<evidence type="ECO:0000256" key="7">
    <source>
        <dbReference type="ARBA" id="ARBA00018337"/>
    </source>
</evidence>
<keyword evidence="14" id="KW-0496">Mitochondrion</keyword>
<evidence type="ECO:0000256" key="18">
    <source>
        <dbReference type="ARBA" id="ARBA00029893"/>
    </source>
</evidence>
<dbReference type="OrthoDB" id="341477at2759"/>
<comment type="similarity">
    <text evidence="5">Belongs to the TAM41 family.</text>
</comment>
<dbReference type="Pfam" id="PF09139">
    <property type="entry name" value="Tam41_Mmp37"/>
    <property type="match status" value="1"/>
</dbReference>
<comment type="caution">
    <text evidence="19">The sequence shown here is derived from an EMBL/GenBank/DDBJ whole genome shotgun (WGS) entry which is preliminary data.</text>
</comment>
<dbReference type="EMBL" id="NWUJ01000007">
    <property type="protein sequence ID" value="PFH34402.1"/>
    <property type="molecule type" value="Genomic_DNA"/>
</dbReference>
<evidence type="ECO:0000256" key="17">
    <source>
        <dbReference type="ARBA" id="ARBA00023264"/>
    </source>
</evidence>
<keyword evidence="11" id="KW-0999">Mitochondrion inner membrane</keyword>
<protein>
    <recommendedName>
        <fullName evidence="7">Phosphatidate cytidylyltransferase, mitochondrial</fullName>
        <ecNumber evidence="6">2.7.7.41</ecNumber>
    </recommendedName>
    <alternativeName>
        <fullName evidence="18">CDP-diacylglycerol synthase</fullName>
    </alternativeName>
</protein>
<comment type="pathway">
    <text evidence="4">Lipid metabolism.</text>
</comment>
<accession>A0A2A9MG96</accession>
<keyword evidence="16" id="KW-0594">Phospholipid biosynthesis</keyword>
<dbReference type="STRING" id="94643.A0A2A9MG96"/>
<comment type="cofactor">
    <cofactor evidence="1">
        <name>Mg(2+)</name>
        <dbReference type="ChEBI" id="CHEBI:18420"/>
    </cofactor>
</comment>
<evidence type="ECO:0000256" key="12">
    <source>
        <dbReference type="ARBA" id="ARBA00022842"/>
    </source>
</evidence>
<keyword evidence="13" id="KW-0443">Lipid metabolism</keyword>
<evidence type="ECO:0000256" key="10">
    <source>
        <dbReference type="ARBA" id="ARBA00022695"/>
    </source>
</evidence>
<keyword evidence="9" id="KW-0808">Transferase</keyword>
<evidence type="ECO:0000313" key="20">
    <source>
        <dbReference type="Proteomes" id="UP000224006"/>
    </source>
</evidence>
<gene>
    <name evidence="19" type="ORF">BESB_075540</name>
</gene>
<dbReference type="PANTHER" id="PTHR13619">
    <property type="entry name" value="PHOSPHATIDATE CYTIDYLYLTRANSFERASE, MITOCHONDRIAL"/>
    <property type="match status" value="1"/>
</dbReference>
<dbReference type="UniPathway" id="UPA00557">
    <property type="reaction ID" value="UER00614"/>
</dbReference>
<reference evidence="19 20" key="1">
    <citation type="submission" date="2017-09" db="EMBL/GenBank/DDBJ databases">
        <title>Genome sequencing of Besnoitia besnoiti strain Bb-Ger1.</title>
        <authorList>
            <person name="Schares G."/>
            <person name="Venepally P."/>
            <person name="Lorenzi H.A."/>
        </authorList>
    </citation>
    <scope>NUCLEOTIDE SEQUENCE [LARGE SCALE GENOMIC DNA]</scope>
    <source>
        <strain evidence="19 20">Bb-Ger1</strain>
    </source>
</reference>
<keyword evidence="15" id="KW-0472">Membrane</keyword>
<evidence type="ECO:0000256" key="15">
    <source>
        <dbReference type="ARBA" id="ARBA00023136"/>
    </source>
</evidence>
<dbReference type="InterPro" id="IPR015222">
    <property type="entry name" value="Tam41"/>
</dbReference>
<keyword evidence="20" id="KW-1185">Reference proteome</keyword>
<evidence type="ECO:0000256" key="3">
    <source>
        <dbReference type="ARBA" id="ARBA00005119"/>
    </source>
</evidence>
<evidence type="ECO:0000256" key="13">
    <source>
        <dbReference type="ARBA" id="ARBA00023098"/>
    </source>
</evidence>
<organism evidence="19 20">
    <name type="scientific">Besnoitia besnoiti</name>
    <name type="common">Apicomplexan protozoan</name>
    <dbReference type="NCBI Taxonomy" id="94643"/>
    <lineage>
        <taxon>Eukaryota</taxon>
        <taxon>Sar</taxon>
        <taxon>Alveolata</taxon>
        <taxon>Apicomplexa</taxon>
        <taxon>Conoidasida</taxon>
        <taxon>Coccidia</taxon>
        <taxon>Eucoccidiorida</taxon>
        <taxon>Eimeriorina</taxon>
        <taxon>Sarcocystidae</taxon>
        <taxon>Besnoitia</taxon>
    </lineage>
</organism>
<dbReference type="GO" id="GO:0032049">
    <property type="term" value="P:cardiolipin biosynthetic process"/>
    <property type="evidence" value="ECO:0007669"/>
    <property type="project" value="InterPro"/>
</dbReference>
<evidence type="ECO:0000256" key="14">
    <source>
        <dbReference type="ARBA" id="ARBA00023128"/>
    </source>
</evidence>
<evidence type="ECO:0000256" key="11">
    <source>
        <dbReference type="ARBA" id="ARBA00022792"/>
    </source>
</evidence>
<comment type="subcellular location">
    <subcellularLocation>
        <location evidence="2">Mitochondrion inner membrane</location>
        <topology evidence="2">Peripheral membrane protein</topology>
        <orientation evidence="2">Matrix side</orientation>
    </subcellularLocation>
</comment>
<sequence>MLLRPPPAPPNFPWHVFPLNVEWAIAYGSSFFSQCPRSLQSAPAGMPLSACAPVPGHCPKTGRPLSSSAVNCPSSAQPLSPSCRDYLLLVPAAGVQAFHRENLRTQPHHYSWPFRLAGAEAVARYQRLGQGVEVFYNTLVRLPPDGQLAKYGVAAVEDIQNELTDWTSLFFSGRLHKPVHFFSSKGLQVTEAPFWHHLQANRLSALRAAILLQAKSVFPFKDLLHAICGLSYTGDIRMAFVENPRKLSNLVSGQTVQLFSLYYPLLARIPELRLLTQTSSEQLTAVCRMWHPDGPDAVSAGLLEVDTSVLKFRP</sequence>
<dbReference type="KEGG" id="bbes:BESB_075540"/>
<dbReference type="GO" id="GO:0004605">
    <property type="term" value="F:phosphatidate cytidylyltransferase activity"/>
    <property type="evidence" value="ECO:0007669"/>
    <property type="project" value="UniProtKB-EC"/>
</dbReference>
<evidence type="ECO:0000256" key="2">
    <source>
        <dbReference type="ARBA" id="ARBA00004443"/>
    </source>
</evidence>
<evidence type="ECO:0000256" key="8">
    <source>
        <dbReference type="ARBA" id="ARBA00022516"/>
    </source>
</evidence>
<evidence type="ECO:0000256" key="16">
    <source>
        <dbReference type="ARBA" id="ARBA00023209"/>
    </source>
</evidence>
<evidence type="ECO:0000313" key="19">
    <source>
        <dbReference type="EMBL" id="PFH34402.1"/>
    </source>
</evidence>
<dbReference type="GeneID" id="40312480"/>
<keyword evidence="12" id="KW-0460">Magnesium</keyword>
<dbReference type="GO" id="GO:0016024">
    <property type="term" value="P:CDP-diacylglycerol biosynthetic process"/>
    <property type="evidence" value="ECO:0007669"/>
    <property type="project" value="UniProtKB-UniPathway"/>
</dbReference>
<dbReference type="EC" id="2.7.7.41" evidence="6"/>
<keyword evidence="10" id="KW-0548">Nucleotidyltransferase</keyword>
<keyword evidence="8" id="KW-0444">Lipid biosynthesis</keyword>
<keyword evidence="17" id="KW-1208">Phospholipid metabolism</keyword>
<name>A0A2A9MG96_BESBE</name>
<dbReference type="GO" id="GO:0005743">
    <property type="term" value="C:mitochondrial inner membrane"/>
    <property type="evidence" value="ECO:0007669"/>
    <property type="project" value="UniProtKB-SubCell"/>
</dbReference>